<dbReference type="InterPro" id="IPR003593">
    <property type="entry name" value="AAA+_ATPase"/>
</dbReference>
<dbReference type="GO" id="GO:0005694">
    <property type="term" value="C:chromosome"/>
    <property type="evidence" value="ECO:0007669"/>
    <property type="project" value="TreeGrafter"/>
</dbReference>
<dbReference type="SUPFAM" id="SSF52540">
    <property type="entry name" value="P-loop containing nucleoside triphosphate hydrolases"/>
    <property type="match status" value="1"/>
</dbReference>
<dbReference type="GO" id="GO:0007131">
    <property type="term" value="P:reciprocal meiotic recombination"/>
    <property type="evidence" value="ECO:0007669"/>
    <property type="project" value="TreeGrafter"/>
</dbReference>
<dbReference type="OrthoDB" id="5925at2759"/>
<dbReference type="EMBL" id="JAEOAQ010000001">
    <property type="protein sequence ID" value="KAG5421540.1"/>
    <property type="molecule type" value="Genomic_DNA"/>
</dbReference>
<evidence type="ECO:0000313" key="7">
    <source>
        <dbReference type="Proteomes" id="UP000669133"/>
    </source>
</evidence>
<gene>
    <name evidence="6" type="ORF">I9W82_000631</name>
</gene>
<dbReference type="GO" id="GO:0005524">
    <property type="term" value="F:ATP binding"/>
    <property type="evidence" value="ECO:0007669"/>
    <property type="project" value="UniProtKB-KW"/>
</dbReference>
<dbReference type="SMART" id="SM00382">
    <property type="entry name" value="AAA"/>
    <property type="match status" value="1"/>
</dbReference>
<name>A0A8H7ZGT0_9ASCO</name>
<dbReference type="GO" id="GO:0016887">
    <property type="term" value="F:ATP hydrolysis activity"/>
    <property type="evidence" value="ECO:0007669"/>
    <property type="project" value="InterPro"/>
</dbReference>
<dbReference type="AlphaFoldDB" id="A0A8H7ZGT0"/>
<evidence type="ECO:0000256" key="2">
    <source>
        <dbReference type="ARBA" id="ARBA00022840"/>
    </source>
</evidence>
<dbReference type="InterPro" id="IPR027417">
    <property type="entry name" value="P-loop_NTPase"/>
</dbReference>
<evidence type="ECO:0000256" key="4">
    <source>
        <dbReference type="SAM" id="SignalP"/>
    </source>
</evidence>
<comment type="caution">
    <text evidence="6">The sequence shown here is derived from an EMBL/GenBank/DDBJ whole genome shotgun (WGS) entry which is preliminary data.</text>
</comment>
<evidence type="ECO:0000256" key="3">
    <source>
        <dbReference type="RuleBase" id="RU003651"/>
    </source>
</evidence>
<dbReference type="InterPro" id="IPR044539">
    <property type="entry name" value="Pch2-like"/>
</dbReference>
<dbReference type="GeneID" id="93649260"/>
<organism evidence="6 7">
    <name type="scientific">Candida metapsilosis</name>
    <dbReference type="NCBI Taxonomy" id="273372"/>
    <lineage>
        <taxon>Eukaryota</taxon>
        <taxon>Fungi</taxon>
        <taxon>Dikarya</taxon>
        <taxon>Ascomycota</taxon>
        <taxon>Saccharomycotina</taxon>
        <taxon>Pichiomycetes</taxon>
        <taxon>Debaryomycetaceae</taxon>
        <taxon>Candida/Lodderomyces clade</taxon>
        <taxon>Candida</taxon>
    </lineage>
</organism>
<accession>A0A8H7ZGT0</accession>
<keyword evidence="2 3" id="KW-0067">ATP-binding</keyword>
<evidence type="ECO:0000313" key="6">
    <source>
        <dbReference type="EMBL" id="KAG5421540.1"/>
    </source>
</evidence>
<evidence type="ECO:0000256" key="1">
    <source>
        <dbReference type="ARBA" id="ARBA00022741"/>
    </source>
</evidence>
<dbReference type="PANTHER" id="PTHR45991">
    <property type="entry name" value="PACHYTENE CHECKPOINT PROTEIN 2"/>
    <property type="match status" value="1"/>
</dbReference>
<dbReference type="Gene3D" id="3.40.50.300">
    <property type="entry name" value="P-loop containing nucleotide triphosphate hydrolases"/>
    <property type="match status" value="1"/>
</dbReference>
<dbReference type="Proteomes" id="UP000669133">
    <property type="component" value="Unassembled WGS sequence"/>
</dbReference>
<dbReference type="GO" id="GO:0051598">
    <property type="term" value="P:meiotic recombination checkpoint signaling"/>
    <property type="evidence" value="ECO:0007669"/>
    <property type="project" value="TreeGrafter"/>
</dbReference>
<dbReference type="PROSITE" id="PS00674">
    <property type="entry name" value="AAA"/>
    <property type="match status" value="1"/>
</dbReference>
<feature type="chain" id="PRO_5034622262" description="AAA+ ATPase domain-containing protein" evidence="4">
    <location>
        <begin position="16"/>
        <end position="538"/>
    </location>
</feature>
<keyword evidence="1 3" id="KW-0547">Nucleotide-binding</keyword>
<evidence type="ECO:0000259" key="5">
    <source>
        <dbReference type="SMART" id="SM00382"/>
    </source>
</evidence>
<feature type="signal peptide" evidence="4">
    <location>
        <begin position="1"/>
        <end position="15"/>
    </location>
</feature>
<feature type="domain" description="AAA+ ATPase" evidence="5">
    <location>
        <begin position="310"/>
        <end position="465"/>
    </location>
</feature>
<dbReference type="PANTHER" id="PTHR45991:SF1">
    <property type="entry name" value="PACHYTENE CHECKPOINT PROTEIN 2 HOMOLOG"/>
    <property type="match status" value="1"/>
</dbReference>
<keyword evidence="4" id="KW-0732">Signal</keyword>
<dbReference type="InterPro" id="IPR003959">
    <property type="entry name" value="ATPase_AAA_core"/>
</dbReference>
<protein>
    <recommendedName>
        <fullName evidence="5">AAA+ ATPase domain-containing protein</fullName>
    </recommendedName>
</protein>
<sequence length="538" mass="60347">MTIVVFECCLQPWLALMCLEYKEGRQKCYSSQSAALQEVLELHLVNYLRGNVQNISIDNPLSLTTEDVQMSLLSKEETESELMSSDKFAQAYFQHHLTELSIPISKAIVAGSVSRIVPTNHYNETAPNAKCISLTAEVEQILKTKFAVTSLFATTQKMVTPNSPASRLIEEMRKRKAIPEILSIDDSTQFQFRFYSIPTQVDGLYASNVNLGVDDMTQQFEDASFIHTTQTEVVHNVLIEKESRLKAFEEVNAMVDEIELSTNSAFKVLMLPQENLLDSWENIILGAKFKSSILNCCNGVLRSKTFQIEAGNFLIFEGMPGTGKTSLAKALFQKLAIGVQKFDTYIPSIFLEFSTGEIFLKYFGESPKKLSSLLSSIESLLLRHPSSFVFLLMDELETVATSRERLVSNNEVSDGLRIVNILITYLDRLKVFPNLVVIATTNMISSMDTAVADRAFRVFKFENPGIIEIEKVLRMCLDRSKLEKGDLKESEISSSLQQVANFCHLPSIAIGNLIAEHNTTTICIRDVIVEIAKLCMDL</sequence>
<comment type="similarity">
    <text evidence="3">Belongs to the AAA ATPase family.</text>
</comment>
<reference evidence="6 7" key="1">
    <citation type="submission" date="2020-12" db="EMBL/GenBank/DDBJ databases">
        <title>Effect of drift, selection, and recombination on the evolution of hybrid genomes in Candida yeast pathogens.</title>
        <authorList>
            <person name="Mixao V."/>
            <person name="Ksiezopolska E."/>
            <person name="Saus E."/>
            <person name="Boekhout T."/>
            <person name="Gacser A."/>
            <person name="Gabaldon T."/>
        </authorList>
    </citation>
    <scope>NUCLEOTIDE SEQUENCE [LARGE SCALE GENOMIC DNA]</scope>
    <source>
        <strain evidence="6 7">BP57</strain>
    </source>
</reference>
<dbReference type="RefSeq" id="XP_067550656.1">
    <property type="nucleotide sequence ID" value="XM_067695017.1"/>
</dbReference>
<dbReference type="GO" id="GO:0005634">
    <property type="term" value="C:nucleus"/>
    <property type="evidence" value="ECO:0007669"/>
    <property type="project" value="TreeGrafter"/>
</dbReference>
<dbReference type="Pfam" id="PF00004">
    <property type="entry name" value="AAA"/>
    <property type="match status" value="1"/>
</dbReference>
<proteinExistence type="inferred from homology"/>
<keyword evidence="7" id="KW-1185">Reference proteome</keyword>
<dbReference type="InterPro" id="IPR003960">
    <property type="entry name" value="ATPase_AAA_CS"/>
</dbReference>